<dbReference type="EMBL" id="RZUI01000013">
    <property type="protein sequence ID" value="KAA8828353.1"/>
    <property type="molecule type" value="Genomic_DNA"/>
</dbReference>
<keyword evidence="2" id="KW-0238">DNA-binding</keyword>
<evidence type="ECO:0000256" key="3">
    <source>
        <dbReference type="ARBA" id="ARBA00023163"/>
    </source>
</evidence>
<dbReference type="CDD" id="cd06267">
    <property type="entry name" value="PBP1_LacI_sugar_binding-like"/>
    <property type="match status" value="1"/>
</dbReference>
<keyword evidence="1" id="KW-0805">Transcription regulation</keyword>
<dbReference type="SUPFAM" id="SSF53822">
    <property type="entry name" value="Periplasmic binding protein-like I"/>
    <property type="match status" value="1"/>
</dbReference>
<dbReference type="Pfam" id="PF13377">
    <property type="entry name" value="Peripla_BP_3"/>
    <property type="match status" value="1"/>
</dbReference>
<evidence type="ECO:0000256" key="4">
    <source>
        <dbReference type="SAM" id="MobiDB-lite"/>
    </source>
</evidence>
<proteinExistence type="predicted"/>
<evidence type="ECO:0000313" key="7">
    <source>
        <dbReference type="Proteomes" id="UP000412028"/>
    </source>
</evidence>
<dbReference type="SUPFAM" id="SSF47413">
    <property type="entry name" value="lambda repressor-like DNA-binding domains"/>
    <property type="match status" value="1"/>
</dbReference>
<dbReference type="InterPro" id="IPR000843">
    <property type="entry name" value="HTH_LacI"/>
</dbReference>
<dbReference type="Pfam" id="PF00356">
    <property type="entry name" value="LacI"/>
    <property type="match status" value="1"/>
</dbReference>
<sequence length="352" mass="38450">MQATIQDVAAKAGVSISTVSRAFTRPEMVSERTRAKVMRVADELDFNISRSAATLKSGRTNRVAMLMNDDITSWFNASVLAGLESVLHPAGYDIALFQNIDTARNRQHFFSTLPIRRNVDAIFVASFAVDPHEVEQLGRAQVPIIGINSPDVDGFDASVSIDDEQGMFMAAQHLIKLGHRHLAYVGAEAVLTLHASIDQREQGFRRACESARSEGVELDWQVIGVPRDVSALAAISSPQTMSMILARLLELDPFPDAICCQADMIAIPLMLRLERYGKRTPRDYSIIGFDDSTYADVLGLTTIRQNPQSMGAAAAHKALRLIAGESLGDDAHETAPASLVPRNTDDTYDTHA</sequence>
<keyword evidence="3" id="KW-0804">Transcription</keyword>
<dbReference type="AlphaFoldDB" id="A0A5M9ZM14"/>
<comment type="caution">
    <text evidence="6">The sequence shown here is derived from an EMBL/GenBank/DDBJ whole genome shotgun (WGS) entry which is preliminary data.</text>
</comment>
<feature type="domain" description="HTH lacI-type" evidence="5">
    <location>
        <begin position="3"/>
        <end position="57"/>
    </location>
</feature>
<dbReference type="InterPro" id="IPR046335">
    <property type="entry name" value="LacI/GalR-like_sensor"/>
</dbReference>
<dbReference type="Gene3D" id="1.10.260.40">
    <property type="entry name" value="lambda repressor-like DNA-binding domains"/>
    <property type="match status" value="1"/>
</dbReference>
<dbReference type="PANTHER" id="PTHR30146:SF109">
    <property type="entry name" value="HTH-TYPE TRANSCRIPTIONAL REGULATOR GALS"/>
    <property type="match status" value="1"/>
</dbReference>
<dbReference type="PANTHER" id="PTHR30146">
    <property type="entry name" value="LACI-RELATED TRANSCRIPTIONAL REPRESSOR"/>
    <property type="match status" value="1"/>
</dbReference>
<feature type="region of interest" description="Disordered" evidence="4">
    <location>
        <begin position="332"/>
        <end position="352"/>
    </location>
</feature>
<dbReference type="CDD" id="cd01392">
    <property type="entry name" value="HTH_LacI"/>
    <property type="match status" value="1"/>
</dbReference>
<dbReference type="SMART" id="SM00354">
    <property type="entry name" value="HTH_LACI"/>
    <property type="match status" value="1"/>
</dbReference>
<dbReference type="OrthoDB" id="3510266at2"/>
<protein>
    <submittedName>
        <fullName evidence="6">LacI family transcriptional regulator</fullName>
    </submittedName>
</protein>
<evidence type="ECO:0000256" key="2">
    <source>
        <dbReference type="ARBA" id="ARBA00023125"/>
    </source>
</evidence>
<accession>A0A5M9ZM14</accession>
<dbReference type="Proteomes" id="UP000412028">
    <property type="component" value="Unassembled WGS sequence"/>
</dbReference>
<organism evidence="6 7">
    <name type="scientific">Bifidobacterium tissieri</name>
    <dbReference type="NCBI Taxonomy" id="1630162"/>
    <lineage>
        <taxon>Bacteria</taxon>
        <taxon>Bacillati</taxon>
        <taxon>Actinomycetota</taxon>
        <taxon>Actinomycetes</taxon>
        <taxon>Bifidobacteriales</taxon>
        <taxon>Bifidobacteriaceae</taxon>
        <taxon>Bifidobacterium</taxon>
    </lineage>
</organism>
<dbReference type="GO" id="GO:0003700">
    <property type="term" value="F:DNA-binding transcription factor activity"/>
    <property type="evidence" value="ECO:0007669"/>
    <property type="project" value="TreeGrafter"/>
</dbReference>
<feature type="compositionally biased region" description="Basic and acidic residues" evidence="4">
    <location>
        <begin position="343"/>
        <end position="352"/>
    </location>
</feature>
<evidence type="ECO:0000259" key="5">
    <source>
        <dbReference type="PROSITE" id="PS50932"/>
    </source>
</evidence>
<gene>
    <name evidence="6" type="ORF">EMO89_09290</name>
</gene>
<evidence type="ECO:0000313" key="6">
    <source>
        <dbReference type="EMBL" id="KAA8828353.1"/>
    </source>
</evidence>
<name>A0A5M9ZM14_9BIFI</name>
<dbReference type="Gene3D" id="3.40.50.2300">
    <property type="match status" value="2"/>
</dbReference>
<dbReference type="InterPro" id="IPR010982">
    <property type="entry name" value="Lambda_DNA-bd_dom_sf"/>
</dbReference>
<dbReference type="GO" id="GO:0000976">
    <property type="term" value="F:transcription cis-regulatory region binding"/>
    <property type="evidence" value="ECO:0007669"/>
    <property type="project" value="TreeGrafter"/>
</dbReference>
<dbReference type="RefSeq" id="WP_150381830.1">
    <property type="nucleotide sequence ID" value="NZ_RZUI01000013.1"/>
</dbReference>
<reference evidence="6 7" key="1">
    <citation type="journal article" date="2019" name="Syst. Appl. Microbiol.">
        <title>Characterization of Bifidobacterium species in feaces of the Egyptian fruit bat: Description of B. vespertilionis sp. nov. and B. rousetti sp. nov.</title>
        <authorList>
            <person name="Modesto M."/>
            <person name="Satti M."/>
            <person name="Watanabe K."/>
            <person name="Puglisi E."/>
            <person name="Morelli L."/>
            <person name="Huang C.-H."/>
            <person name="Liou J.-S."/>
            <person name="Miyashita M."/>
            <person name="Tamura T."/>
            <person name="Saito S."/>
            <person name="Mori K."/>
            <person name="Huang L."/>
            <person name="Sciavilla P."/>
            <person name="Sandri C."/>
            <person name="Spiezio C."/>
            <person name="Vitali F."/>
            <person name="Cavalieri D."/>
            <person name="Perpetuini G."/>
            <person name="Tofalo R."/>
            <person name="Bonetti A."/>
            <person name="Arita M."/>
            <person name="Mattarelli P."/>
        </authorList>
    </citation>
    <scope>NUCLEOTIDE SEQUENCE [LARGE SCALE GENOMIC DNA]</scope>
    <source>
        <strain evidence="6 7">RST7</strain>
    </source>
</reference>
<dbReference type="InterPro" id="IPR028082">
    <property type="entry name" value="Peripla_BP_I"/>
</dbReference>
<dbReference type="PROSITE" id="PS50932">
    <property type="entry name" value="HTH_LACI_2"/>
    <property type="match status" value="1"/>
</dbReference>
<evidence type="ECO:0000256" key="1">
    <source>
        <dbReference type="ARBA" id="ARBA00023015"/>
    </source>
</evidence>